<dbReference type="eggNOG" id="KOG1082">
    <property type="taxonomic scope" value="Eukaryota"/>
</dbReference>
<evidence type="ECO:0000256" key="2">
    <source>
        <dbReference type="ARBA" id="ARBA00022603"/>
    </source>
</evidence>
<evidence type="ECO:0000256" key="1">
    <source>
        <dbReference type="ARBA" id="ARBA00004123"/>
    </source>
</evidence>
<dbReference type="InterPro" id="IPR051516">
    <property type="entry name" value="SETDB_methyltransferase"/>
</dbReference>
<dbReference type="OMA" id="CEYTEER"/>
<evidence type="ECO:0000256" key="4">
    <source>
        <dbReference type="ARBA" id="ARBA00022691"/>
    </source>
</evidence>
<keyword evidence="2" id="KW-0489">Methyltransferase</keyword>
<dbReference type="Pfam" id="PF00856">
    <property type="entry name" value="SET"/>
    <property type="match status" value="1"/>
</dbReference>
<evidence type="ECO:0000259" key="7">
    <source>
        <dbReference type="PROSITE" id="PS50868"/>
    </source>
</evidence>
<evidence type="ECO:0008006" key="10">
    <source>
        <dbReference type="Google" id="ProtNLM"/>
    </source>
</evidence>
<dbReference type="PhylomeDB" id="A7SM02"/>
<dbReference type="InterPro" id="IPR046341">
    <property type="entry name" value="SET_dom_sf"/>
</dbReference>
<comment type="subcellular location">
    <subcellularLocation>
        <location evidence="1">Nucleus</location>
    </subcellularLocation>
</comment>
<feature type="domain" description="SET" evidence="6">
    <location>
        <begin position="25"/>
        <end position="155"/>
    </location>
</feature>
<evidence type="ECO:0000256" key="5">
    <source>
        <dbReference type="ARBA" id="ARBA00023242"/>
    </source>
</evidence>
<keyword evidence="9" id="KW-1185">Reference proteome</keyword>
<gene>
    <name evidence="8" type="ORF">NEMVEDRAFT_v1g123168</name>
</gene>
<dbReference type="GO" id="GO:0032259">
    <property type="term" value="P:methylation"/>
    <property type="evidence" value="ECO:0007669"/>
    <property type="project" value="UniProtKB-KW"/>
</dbReference>
<dbReference type="InParanoid" id="A7SM02"/>
<feature type="non-terminal residue" evidence="8">
    <location>
        <position position="1"/>
    </location>
</feature>
<dbReference type="SMART" id="SM00317">
    <property type="entry name" value="SET"/>
    <property type="match status" value="1"/>
</dbReference>
<keyword evidence="5" id="KW-0539">Nucleus</keyword>
<evidence type="ECO:0000256" key="3">
    <source>
        <dbReference type="ARBA" id="ARBA00022679"/>
    </source>
</evidence>
<dbReference type="GO" id="GO:0008168">
    <property type="term" value="F:methyltransferase activity"/>
    <property type="evidence" value="ECO:0007669"/>
    <property type="project" value="UniProtKB-KW"/>
</dbReference>
<dbReference type="AlphaFoldDB" id="A7SM02"/>
<dbReference type="PROSITE" id="PS50868">
    <property type="entry name" value="POST_SET"/>
    <property type="match status" value="1"/>
</dbReference>
<keyword evidence="4" id="KW-0949">S-adenosyl-L-methionine</keyword>
<reference evidence="8 9" key="1">
    <citation type="journal article" date="2007" name="Science">
        <title>Sea anemone genome reveals ancestral eumetazoan gene repertoire and genomic organization.</title>
        <authorList>
            <person name="Putnam N.H."/>
            <person name="Srivastava M."/>
            <person name="Hellsten U."/>
            <person name="Dirks B."/>
            <person name="Chapman J."/>
            <person name="Salamov A."/>
            <person name="Terry A."/>
            <person name="Shapiro H."/>
            <person name="Lindquist E."/>
            <person name="Kapitonov V.V."/>
            <person name="Jurka J."/>
            <person name="Genikhovich G."/>
            <person name="Grigoriev I.V."/>
            <person name="Lucas S.M."/>
            <person name="Steele R.E."/>
            <person name="Finnerty J.R."/>
            <person name="Technau U."/>
            <person name="Martindale M.Q."/>
            <person name="Rokhsar D.S."/>
        </authorList>
    </citation>
    <scope>NUCLEOTIDE SEQUENCE [LARGE SCALE GENOMIC DNA]</scope>
    <source>
        <strain evidence="9">CH2 X CH6</strain>
    </source>
</reference>
<sequence length="180" mass="20662">IYECNSNCACSSQCFNRVVQNGIQLRLQVFKTKSRGWGLRTLDDVPCGTFICTYSGQIMNEEMANKEGRDYGDEYLAELDHIERPTTRSLFGEEHCYVIDAKAYGNCGRYLNHSCSPNLFVQNVFIDTHDLRFPWVAFFAQHNIPAGSELTWDYMYEVGSVQDKELRCYCGSSECRGRLL</sequence>
<dbReference type="PROSITE" id="PS50280">
    <property type="entry name" value="SET"/>
    <property type="match status" value="1"/>
</dbReference>
<feature type="domain" description="Post-SET" evidence="7">
    <location>
        <begin position="164"/>
        <end position="180"/>
    </location>
</feature>
<organism evidence="8 9">
    <name type="scientific">Nematostella vectensis</name>
    <name type="common">Starlet sea anemone</name>
    <dbReference type="NCBI Taxonomy" id="45351"/>
    <lineage>
        <taxon>Eukaryota</taxon>
        <taxon>Metazoa</taxon>
        <taxon>Cnidaria</taxon>
        <taxon>Anthozoa</taxon>
        <taxon>Hexacorallia</taxon>
        <taxon>Actiniaria</taxon>
        <taxon>Edwardsiidae</taxon>
        <taxon>Nematostella</taxon>
    </lineage>
</organism>
<protein>
    <recommendedName>
        <fullName evidence="10">Histone-lysine N-methyltransferase</fullName>
    </recommendedName>
</protein>
<dbReference type="Gene3D" id="2.170.270.10">
    <property type="entry name" value="SET domain"/>
    <property type="match status" value="1"/>
</dbReference>
<proteinExistence type="predicted"/>
<dbReference type="Proteomes" id="UP000001593">
    <property type="component" value="Unassembled WGS sequence"/>
</dbReference>
<dbReference type="HOGENOM" id="CLU_020840_3_5_1"/>
<dbReference type="InterPro" id="IPR003616">
    <property type="entry name" value="Post-SET_dom"/>
</dbReference>
<keyword evidence="3" id="KW-0808">Transferase</keyword>
<dbReference type="PANTHER" id="PTHR46024:SF1">
    <property type="entry name" value="HISTONE-LYSINE N-METHYLTRANSFERASE EGGLESS"/>
    <property type="match status" value="1"/>
</dbReference>
<dbReference type="PANTHER" id="PTHR46024">
    <property type="entry name" value="HISTONE-LYSINE N-METHYLTRANSFERASE EGGLESS"/>
    <property type="match status" value="1"/>
</dbReference>
<dbReference type="GO" id="GO:0005634">
    <property type="term" value="C:nucleus"/>
    <property type="evidence" value="ECO:0007669"/>
    <property type="project" value="UniProtKB-SubCell"/>
</dbReference>
<dbReference type="SMART" id="SM00508">
    <property type="entry name" value="PostSET"/>
    <property type="match status" value="1"/>
</dbReference>
<dbReference type="STRING" id="45351.A7SM02"/>
<name>A7SM02_NEMVE</name>
<dbReference type="SUPFAM" id="SSF82199">
    <property type="entry name" value="SET domain"/>
    <property type="match status" value="1"/>
</dbReference>
<dbReference type="InterPro" id="IPR001214">
    <property type="entry name" value="SET_dom"/>
</dbReference>
<evidence type="ECO:0000313" key="8">
    <source>
        <dbReference type="EMBL" id="EDO35277.1"/>
    </source>
</evidence>
<accession>A7SM02</accession>
<evidence type="ECO:0000259" key="6">
    <source>
        <dbReference type="PROSITE" id="PS50280"/>
    </source>
</evidence>
<evidence type="ECO:0000313" key="9">
    <source>
        <dbReference type="Proteomes" id="UP000001593"/>
    </source>
</evidence>
<dbReference type="EMBL" id="DS469703">
    <property type="protein sequence ID" value="EDO35277.1"/>
    <property type="molecule type" value="Genomic_DNA"/>
</dbReference>